<organism evidence="8 9">
    <name type="scientific">Francisella opportunistica</name>
    <dbReference type="NCBI Taxonomy" id="2016517"/>
    <lineage>
        <taxon>Bacteria</taxon>
        <taxon>Pseudomonadati</taxon>
        <taxon>Pseudomonadota</taxon>
        <taxon>Gammaproteobacteria</taxon>
        <taxon>Thiotrichales</taxon>
        <taxon>Francisellaceae</taxon>
        <taxon>Francisella</taxon>
    </lineage>
</organism>
<evidence type="ECO:0000256" key="6">
    <source>
        <dbReference type="SAM" id="Coils"/>
    </source>
</evidence>
<dbReference type="SMART" id="SM00382">
    <property type="entry name" value="AAA"/>
    <property type="match status" value="2"/>
</dbReference>
<dbReference type="KEGG" id="foo:CGC45_03695"/>
<dbReference type="PANTHER" id="PTHR19211:SF14">
    <property type="entry name" value="ATP-BINDING CASSETTE SUB-FAMILY F MEMBER 1"/>
    <property type="match status" value="1"/>
</dbReference>
<dbReference type="InterPro" id="IPR017871">
    <property type="entry name" value="ABC_transporter-like_CS"/>
</dbReference>
<dbReference type="Proteomes" id="UP000253862">
    <property type="component" value="Chromosome"/>
</dbReference>
<dbReference type="PROSITE" id="PS00211">
    <property type="entry name" value="ABC_TRANSPORTER_1"/>
    <property type="match status" value="1"/>
</dbReference>
<protein>
    <recommendedName>
        <fullName evidence="5">Probable ATP-binding protein YheS</fullName>
    </recommendedName>
</protein>
<dbReference type="RefSeq" id="WP_071629021.1">
    <property type="nucleotide sequence ID" value="NZ_CP022375.1"/>
</dbReference>
<gene>
    <name evidence="8" type="ORF">CGC43_03710</name>
</gene>
<dbReference type="FunFam" id="3.40.50.300:FF:000011">
    <property type="entry name" value="Putative ABC transporter ATP-binding component"/>
    <property type="match status" value="1"/>
</dbReference>
<feature type="domain" description="ABC transporter" evidence="7">
    <location>
        <begin position="2"/>
        <end position="246"/>
    </location>
</feature>
<dbReference type="AlphaFoldDB" id="A0A345JR03"/>
<dbReference type="GO" id="GO:0005524">
    <property type="term" value="F:ATP binding"/>
    <property type="evidence" value="ECO:0007669"/>
    <property type="project" value="UniProtKB-KW"/>
</dbReference>
<evidence type="ECO:0000256" key="2">
    <source>
        <dbReference type="ARBA" id="ARBA00022741"/>
    </source>
</evidence>
<evidence type="ECO:0000256" key="1">
    <source>
        <dbReference type="ARBA" id="ARBA00022737"/>
    </source>
</evidence>
<keyword evidence="1" id="KW-0677">Repeat</keyword>
<proteinExistence type="inferred from homology"/>
<feature type="domain" description="ABC transporter" evidence="7">
    <location>
        <begin position="314"/>
        <end position="528"/>
    </location>
</feature>
<evidence type="ECO:0000313" key="8">
    <source>
        <dbReference type="EMBL" id="AXH29749.1"/>
    </source>
</evidence>
<dbReference type="Gene3D" id="3.40.50.300">
    <property type="entry name" value="P-loop containing nucleotide triphosphate hydrolases"/>
    <property type="match status" value="2"/>
</dbReference>
<feature type="coiled-coil region" evidence="6">
    <location>
        <begin position="556"/>
        <end position="616"/>
    </location>
</feature>
<dbReference type="CDD" id="cd03221">
    <property type="entry name" value="ABCF_EF-3"/>
    <property type="match status" value="2"/>
</dbReference>
<dbReference type="OrthoDB" id="9762051at2"/>
<dbReference type="Pfam" id="PF00005">
    <property type="entry name" value="ABC_tran"/>
    <property type="match status" value="2"/>
</dbReference>
<dbReference type="InterPro" id="IPR032781">
    <property type="entry name" value="ABC_tran_Xtn"/>
</dbReference>
<name>A0A345JR03_9GAMM</name>
<dbReference type="GO" id="GO:0016887">
    <property type="term" value="F:ATP hydrolysis activity"/>
    <property type="evidence" value="ECO:0007669"/>
    <property type="project" value="InterPro"/>
</dbReference>
<keyword evidence="9" id="KW-1185">Reference proteome</keyword>
<dbReference type="InterPro" id="IPR027417">
    <property type="entry name" value="P-loop_NTPase"/>
</dbReference>
<dbReference type="InterPro" id="IPR003439">
    <property type="entry name" value="ABC_transporter-like_ATP-bd"/>
</dbReference>
<sequence length="630" mass="71657">MIFFKNVSYQIEIKELFDNINFSIFPNQKIGLVGKNGTGKTTLFNLIQGNLTPDKGDIEIAKNTRVVTVKQEVDDFEAKVIDYVVNGIESLRELKIKMHNSLATENFVEYSKYHEEYESLGGYAIESQAGKLLSGLGFGISQLQQKVKELSGGWQIRLNLAQALLQESDILLLDEPTNHLDLDAVLWLEEYLQEYKGSLLLISHDRIFLDNVVKQIFLIDNKNIATYTGNYSSYEKQVYEQKVLQQKQFVKQQKHIAHLESFINRFKAKASKAKQAQSRVKMLEKIQCVEAVKTESDFSFEFKQVKEHLGGTLVSLQNADLGYGDKKILNNVKLNIYNEMRIGLLGLNGAGKSTLVKTLAGEIAILAGKIDKHPNLRVGYFSQHSLDMLDLQASPLLHLQRLDYQATQEKLRTFLGSFNFVGDKALAKAGTFSGGEKARLALAMIIYQQPNFLLLDEPTNHLDIGVREALTVALQSFQGAIILVSHDRFLLESTVDEYMLVGKGEVKAFDGDMKDYYKYILEVKKVENEITNSSSQPTTDIKKQTRKFSAEKRKQLKPLQDKIKKIERSLEKLQQQDIQMQQNLQDQSLYNDKLKLQQTLAAHSQLKAKIEEVELEWFVALEELEIINQA</sequence>
<keyword evidence="6" id="KW-0175">Coiled coil</keyword>
<reference evidence="8 9" key="1">
    <citation type="submission" date="2017-07" db="EMBL/GenBank/DDBJ databases">
        <title>Complete genome sequences and comparative analysis of the novel pathogen Francisella opportunistica.</title>
        <authorList>
            <person name="Dietrich E.A."/>
            <person name="Kingry L.C."/>
            <person name="Petersen J.M."/>
        </authorList>
    </citation>
    <scope>NUCLEOTIDE SEQUENCE [LARGE SCALE GENOMIC DNA]</scope>
    <source>
        <strain evidence="8 9">14-2155</strain>
    </source>
</reference>
<evidence type="ECO:0000259" key="7">
    <source>
        <dbReference type="PROSITE" id="PS50893"/>
    </source>
</evidence>
<evidence type="ECO:0000256" key="3">
    <source>
        <dbReference type="ARBA" id="ARBA00022840"/>
    </source>
</evidence>
<dbReference type="PANTHER" id="PTHR19211">
    <property type="entry name" value="ATP-BINDING TRANSPORT PROTEIN-RELATED"/>
    <property type="match status" value="1"/>
</dbReference>
<evidence type="ECO:0000256" key="5">
    <source>
        <dbReference type="ARBA" id="ARBA00069073"/>
    </source>
</evidence>
<keyword evidence="3 8" id="KW-0067">ATP-binding</keyword>
<dbReference type="EMBL" id="CP022375">
    <property type="protein sequence ID" value="AXH29749.1"/>
    <property type="molecule type" value="Genomic_DNA"/>
</dbReference>
<dbReference type="Pfam" id="PF12848">
    <property type="entry name" value="ABC_tran_Xtn"/>
    <property type="match status" value="1"/>
</dbReference>
<dbReference type="FunFam" id="3.40.50.300:FF:002053">
    <property type="entry name" value="ABC transporter ATP-binding protein"/>
    <property type="match status" value="1"/>
</dbReference>
<dbReference type="SUPFAM" id="SSF52540">
    <property type="entry name" value="P-loop containing nucleoside triphosphate hydrolases"/>
    <property type="match status" value="2"/>
</dbReference>
<dbReference type="InterPro" id="IPR050611">
    <property type="entry name" value="ABCF"/>
</dbReference>
<accession>A0A345JR03</accession>
<evidence type="ECO:0000256" key="4">
    <source>
        <dbReference type="ARBA" id="ARBA00061571"/>
    </source>
</evidence>
<dbReference type="PROSITE" id="PS50893">
    <property type="entry name" value="ABC_TRANSPORTER_2"/>
    <property type="match status" value="2"/>
</dbReference>
<dbReference type="InterPro" id="IPR003593">
    <property type="entry name" value="AAA+_ATPase"/>
</dbReference>
<keyword evidence="2" id="KW-0547">Nucleotide-binding</keyword>
<evidence type="ECO:0000313" key="9">
    <source>
        <dbReference type="Proteomes" id="UP000253862"/>
    </source>
</evidence>
<comment type="similarity">
    <text evidence="4">Belongs to the ABC transporter superfamily. ABCF family. YheS subfamily.</text>
</comment>